<accession>K2JX16</accession>
<dbReference type="AlphaFoldDB" id="K2JX16"/>
<reference evidence="1 2" key="1">
    <citation type="submission" date="2012-08" db="EMBL/GenBank/DDBJ databases">
        <title>Comparative Sequence Analysis of H. pylori isolates.</title>
        <authorList>
            <person name="Blanchard T.G."/>
            <person name="Czinn S.J."/>
            <person name="McCracken C.M."/>
            <person name="Abolude K.A."/>
            <person name="Shefchek K.S."/>
            <person name="Maroo A.M."/>
            <person name="Santana-Cruz I.S."/>
            <person name="Tallon L.J."/>
            <person name="Ficke F.W.F."/>
        </authorList>
    </citation>
    <scope>NUCLEOTIDE SEQUENCE [LARGE SCALE GENOMIC DNA]</scope>
    <source>
        <strain evidence="1 2">R036d</strain>
    </source>
</reference>
<keyword evidence="1" id="KW-0255">Endonuclease</keyword>
<comment type="caution">
    <text evidence="1">The sequence shown here is derived from an EMBL/GenBank/DDBJ whole genome shotgun (WGS) entry which is preliminary data.</text>
</comment>
<keyword evidence="1" id="KW-0378">Hydrolase</keyword>
<evidence type="ECO:0000313" key="1">
    <source>
        <dbReference type="EMBL" id="EKE87946.1"/>
    </source>
</evidence>
<organism evidence="1 2">
    <name type="scientific">Helicobacter pylori R036d</name>
    <dbReference type="NCBI Taxonomy" id="1145113"/>
    <lineage>
        <taxon>Bacteria</taxon>
        <taxon>Pseudomonadati</taxon>
        <taxon>Campylobacterota</taxon>
        <taxon>Epsilonproteobacteria</taxon>
        <taxon>Campylobacterales</taxon>
        <taxon>Helicobacteraceae</taxon>
        <taxon>Helicobacter</taxon>
    </lineage>
</organism>
<dbReference type="Proteomes" id="UP000006759">
    <property type="component" value="Unassembled WGS sequence"/>
</dbReference>
<dbReference type="EMBL" id="AMOT01000001">
    <property type="protein sequence ID" value="EKE87946.1"/>
    <property type="molecule type" value="Genomic_DNA"/>
</dbReference>
<keyword evidence="1" id="KW-0540">Nuclease</keyword>
<dbReference type="GO" id="GO:0004519">
    <property type="term" value="F:endonuclease activity"/>
    <property type="evidence" value="ECO:0007669"/>
    <property type="project" value="UniProtKB-KW"/>
</dbReference>
<protein>
    <submittedName>
        <fullName evidence="1">Putative endonuclease MjaVIP</fullName>
    </submittedName>
</protein>
<gene>
    <name evidence="1" type="ORF">OUI_0268</name>
</gene>
<dbReference type="PATRIC" id="fig|1145113.3.peg.265"/>
<evidence type="ECO:0000313" key="2">
    <source>
        <dbReference type="Proteomes" id="UP000006759"/>
    </source>
</evidence>
<name>K2JX16_HELPX</name>
<sequence length="43" mass="5247">MDFYGLKVFGLSLADIILERFKDFMREQPEPYKFFTHKKKNAF</sequence>
<proteinExistence type="predicted"/>